<gene>
    <name evidence="2" type="ORF">CGLAU_04115</name>
</gene>
<feature type="transmembrane region" description="Helical" evidence="1">
    <location>
        <begin position="6"/>
        <end position="24"/>
    </location>
</feature>
<dbReference type="AlphaFoldDB" id="A0A1Q2HVC1"/>
<reference evidence="2 3" key="1">
    <citation type="submission" date="2016-12" db="EMBL/GenBank/DDBJ databases">
        <authorList>
            <person name="Song W.-J."/>
            <person name="Kurnit D.M."/>
        </authorList>
    </citation>
    <scope>NUCLEOTIDE SEQUENCE [LARGE SCALE GENOMIC DNA]</scope>
    <source>
        <strain evidence="2 3">DSM 30827</strain>
    </source>
</reference>
<keyword evidence="3" id="KW-1185">Reference proteome</keyword>
<keyword evidence="1" id="KW-0472">Membrane</keyword>
<evidence type="ECO:0000256" key="1">
    <source>
        <dbReference type="SAM" id="Phobius"/>
    </source>
</evidence>
<dbReference type="KEGG" id="cgv:CGLAU_04115"/>
<evidence type="ECO:0000313" key="3">
    <source>
        <dbReference type="Proteomes" id="UP000217209"/>
    </source>
</evidence>
<proteinExistence type="predicted"/>
<keyword evidence="1" id="KW-1133">Transmembrane helix</keyword>
<dbReference type="RefSeq" id="WP_095659588.1">
    <property type="nucleotide sequence ID" value="NZ_CP019688.1"/>
</dbReference>
<name>A0A1Q2HVC1_9CORY</name>
<dbReference type="EMBL" id="CP019688">
    <property type="protein sequence ID" value="AQQ14799.1"/>
    <property type="molecule type" value="Genomic_DNA"/>
</dbReference>
<sequence>MVAELVFFGFVVAVIAISFGVILLTELRKRRTQAETDRQYAADHRAFAQSWARDVDIALAHLAASPLVAGAMRAEWEAFKRRLDSELESREVCDGIRNARQNAMYLQGIEQGDMQLRVQAVNELREEAHAYGARDAAFLSDQLRANVGSSTFTNEYIQIAALLGPVTQRWVEREMRVLRGIDAFSRSAKFEVKPPSLWHRDFVPGAGFGGFIPRYSAWRQCEPHINIGGENSRVNYENEAILFTRFLPSAEDVR</sequence>
<organism evidence="2 3">
    <name type="scientific">Corynebacterium glaucum</name>
    <dbReference type="NCBI Taxonomy" id="187491"/>
    <lineage>
        <taxon>Bacteria</taxon>
        <taxon>Bacillati</taxon>
        <taxon>Actinomycetota</taxon>
        <taxon>Actinomycetes</taxon>
        <taxon>Mycobacteriales</taxon>
        <taxon>Corynebacteriaceae</taxon>
        <taxon>Corynebacterium</taxon>
    </lineage>
</organism>
<evidence type="ECO:0000313" key="2">
    <source>
        <dbReference type="EMBL" id="AQQ14799.1"/>
    </source>
</evidence>
<keyword evidence="1" id="KW-0812">Transmembrane</keyword>
<accession>A0A1Q2HVC1</accession>
<protein>
    <submittedName>
        <fullName evidence="2">Uncharacterized protein</fullName>
    </submittedName>
</protein>
<dbReference type="Proteomes" id="UP000217209">
    <property type="component" value="Chromosome"/>
</dbReference>